<keyword evidence="5" id="KW-1185">Reference proteome</keyword>
<dbReference type="SUPFAM" id="SSF53474">
    <property type="entry name" value="alpha/beta-Hydrolases"/>
    <property type="match status" value="1"/>
</dbReference>
<dbReference type="EMBL" id="JAEPRA010000002">
    <property type="protein sequence ID" value="KAG2188169.1"/>
    <property type="molecule type" value="Genomic_DNA"/>
</dbReference>
<dbReference type="GO" id="GO:0016787">
    <property type="term" value="F:hydrolase activity"/>
    <property type="evidence" value="ECO:0007669"/>
    <property type="project" value="UniProtKB-KW"/>
</dbReference>
<keyword evidence="1" id="KW-0378">Hydrolase</keyword>
<keyword evidence="2" id="KW-0732">Signal</keyword>
<evidence type="ECO:0000313" key="4">
    <source>
        <dbReference type="EMBL" id="KAG2188169.1"/>
    </source>
</evidence>
<feature type="signal peptide" evidence="2">
    <location>
        <begin position="1"/>
        <end position="16"/>
    </location>
</feature>
<evidence type="ECO:0000256" key="2">
    <source>
        <dbReference type="SAM" id="SignalP"/>
    </source>
</evidence>
<dbReference type="InterPro" id="IPR050266">
    <property type="entry name" value="AB_hydrolase_sf"/>
</dbReference>
<evidence type="ECO:0000313" key="5">
    <source>
        <dbReference type="Proteomes" id="UP000612746"/>
    </source>
</evidence>
<comment type="caution">
    <text evidence="4">The sequence shown here is derived from an EMBL/GenBank/DDBJ whole genome shotgun (WGS) entry which is preliminary data.</text>
</comment>
<dbReference type="OrthoDB" id="408373at2759"/>
<dbReference type="InterPro" id="IPR029058">
    <property type="entry name" value="AB_hydrolase_fold"/>
</dbReference>
<reference evidence="4" key="1">
    <citation type="submission" date="2020-12" db="EMBL/GenBank/DDBJ databases">
        <title>Metabolic potential, ecology and presence of endohyphal bacteria is reflected in genomic diversity of Mucoromycotina.</title>
        <authorList>
            <person name="Muszewska A."/>
            <person name="Okrasinska A."/>
            <person name="Steczkiewicz K."/>
            <person name="Drgas O."/>
            <person name="Orlowska M."/>
            <person name="Perlinska-Lenart U."/>
            <person name="Aleksandrzak-Piekarczyk T."/>
            <person name="Szatraj K."/>
            <person name="Zielenkiewicz U."/>
            <person name="Pilsyk S."/>
            <person name="Malc E."/>
            <person name="Mieczkowski P."/>
            <person name="Kruszewska J.S."/>
            <person name="Biernat P."/>
            <person name="Pawlowska J."/>
        </authorList>
    </citation>
    <scope>NUCLEOTIDE SEQUENCE</scope>
    <source>
        <strain evidence="4">WA0000051536</strain>
    </source>
</reference>
<organism evidence="4 5">
    <name type="scientific">Umbelopsis vinacea</name>
    <dbReference type="NCBI Taxonomy" id="44442"/>
    <lineage>
        <taxon>Eukaryota</taxon>
        <taxon>Fungi</taxon>
        <taxon>Fungi incertae sedis</taxon>
        <taxon>Mucoromycota</taxon>
        <taxon>Mucoromycotina</taxon>
        <taxon>Umbelopsidomycetes</taxon>
        <taxon>Umbelopsidales</taxon>
        <taxon>Umbelopsidaceae</taxon>
        <taxon>Umbelopsis</taxon>
    </lineage>
</organism>
<sequence length="305" mass="33591">MLLLWTLTALFALTTASTTQDSWKSDMFLQGTVKSSSPPIQYWRSGFSVNPDGDIIIFTPGAGLDHHSFDAQVLPLVLAGHRVVTYDPRCQGMSQVSNITARESCTITFDLMLQDMDSMMIDLHIPYKQAVLQAGLSMGGMVAQQFAKVYPNRTKALIAMDCGPNEVLLPWMQYYLATPLDTLIANDNNASFNAILNTSNNTIARQEIYRELSESGDAEIVKAMKACAEVVVDDPTYTRLNIPELLLYGQLDGLTNTSMIEWYNRDIANPHISLVSVPNAGHVSSLDNPEGVVTALIAFLNTIKH</sequence>
<feature type="chain" id="PRO_5034180125" description="AB hydrolase-1 domain-containing protein" evidence="2">
    <location>
        <begin position="17"/>
        <end position="305"/>
    </location>
</feature>
<dbReference type="InterPro" id="IPR000073">
    <property type="entry name" value="AB_hydrolase_1"/>
</dbReference>
<dbReference type="PANTHER" id="PTHR43798:SF31">
    <property type="entry name" value="AB HYDROLASE SUPERFAMILY PROTEIN YCLE"/>
    <property type="match status" value="1"/>
</dbReference>
<proteinExistence type="predicted"/>
<dbReference type="AlphaFoldDB" id="A0A8H7URD8"/>
<accession>A0A8H7URD8</accession>
<evidence type="ECO:0000259" key="3">
    <source>
        <dbReference type="Pfam" id="PF12697"/>
    </source>
</evidence>
<gene>
    <name evidence="4" type="ORF">INT44_000920</name>
</gene>
<protein>
    <recommendedName>
        <fullName evidence="3">AB hydrolase-1 domain-containing protein</fullName>
    </recommendedName>
</protein>
<dbReference type="Pfam" id="PF12697">
    <property type="entry name" value="Abhydrolase_6"/>
    <property type="match status" value="1"/>
</dbReference>
<dbReference type="GO" id="GO:0016020">
    <property type="term" value="C:membrane"/>
    <property type="evidence" value="ECO:0007669"/>
    <property type="project" value="TreeGrafter"/>
</dbReference>
<dbReference type="Proteomes" id="UP000612746">
    <property type="component" value="Unassembled WGS sequence"/>
</dbReference>
<dbReference type="Gene3D" id="3.40.50.1820">
    <property type="entry name" value="alpha/beta hydrolase"/>
    <property type="match status" value="1"/>
</dbReference>
<name>A0A8H7URD8_9FUNG</name>
<feature type="domain" description="AB hydrolase-1" evidence="3">
    <location>
        <begin position="56"/>
        <end position="294"/>
    </location>
</feature>
<dbReference type="PANTHER" id="PTHR43798">
    <property type="entry name" value="MONOACYLGLYCEROL LIPASE"/>
    <property type="match status" value="1"/>
</dbReference>
<evidence type="ECO:0000256" key="1">
    <source>
        <dbReference type="ARBA" id="ARBA00022801"/>
    </source>
</evidence>